<organism evidence="2 3">
    <name type="scientific">Toxocara canis</name>
    <name type="common">Canine roundworm</name>
    <dbReference type="NCBI Taxonomy" id="6265"/>
    <lineage>
        <taxon>Eukaryota</taxon>
        <taxon>Metazoa</taxon>
        <taxon>Ecdysozoa</taxon>
        <taxon>Nematoda</taxon>
        <taxon>Chromadorea</taxon>
        <taxon>Rhabditida</taxon>
        <taxon>Spirurina</taxon>
        <taxon>Ascaridomorpha</taxon>
        <taxon>Ascaridoidea</taxon>
        <taxon>Toxocaridae</taxon>
        <taxon>Toxocara</taxon>
    </lineage>
</organism>
<evidence type="ECO:0000256" key="1">
    <source>
        <dbReference type="SAM" id="SignalP"/>
    </source>
</evidence>
<sequence length="99" mass="10624">ILCYSLFSLCLLRLSRTGSPADVAYQTPTITMETGVCTVVDIHSTINAINAVVFGPIKNMAIRAIGTGTSTREIATAVGRVENTLLFVLWASTVHMPLQ</sequence>
<evidence type="ECO:0000313" key="3">
    <source>
        <dbReference type="Proteomes" id="UP000031036"/>
    </source>
</evidence>
<comment type="caution">
    <text evidence="2">The sequence shown here is derived from an EMBL/GenBank/DDBJ whole genome shotgun (WGS) entry which is preliminary data.</text>
</comment>
<name>A0A0B2VFC0_TOXCA</name>
<dbReference type="AlphaFoldDB" id="A0A0B2VFC0"/>
<protein>
    <submittedName>
        <fullName evidence="2">Uncharacterized protein</fullName>
    </submittedName>
</protein>
<evidence type="ECO:0000313" key="2">
    <source>
        <dbReference type="EMBL" id="KHN82221.1"/>
    </source>
</evidence>
<gene>
    <name evidence="2" type="ORF">Tcan_08990</name>
</gene>
<feature type="signal peptide" evidence="1">
    <location>
        <begin position="1"/>
        <end position="17"/>
    </location>
</feature>
<reference evidence="2 3" key="1">
    <citation type="submission" date="2014-11" db="EMBL/GenBank/DDBJ databases">
        <title>Genetic blueprint of the zoonotic pathogen Toxocara canis.</title>
        <authorList>
            <person name="Zhu X.-Q."/>
            <person name="Korhonen P.K."/>
            <person name="Cai H."/>
            <person name="Young N.D."/>
            <person name="Nejsum P."/>
            <person name="von Samson-Himmelstjerna G."/>
            <person name="Boag P.R."/>
            <person name="Tan P."/>
            <person name="Li Q."/>
            <person name="Min J."/>
            <person name="Yang Y."/>
            <person name="Wang X."/>
            <person name="Fang X."/>
            <person name="Hall R.S."/>
            <person name="Hofmann A."/>
            <person name="Sternberg P.W."/>
            <person name="Jex A.R."/>
            <person name="Gasser R.B."/>
        </authorList>
    </citation>
    <scope>NUCLEOTIDE SEQUENCE [LARGE SCALE GENOMIC DNA]</scope>
    <source>
        <strain evidence="2">PN_DK_2014</strain>
    </source>
</reference>
<feature type="non-terminal residue" evidence="2">
    <location>
        <position position="1"/>
    </location>
</feature>
<keyword evidence="1" id="KW-0732">Signal</keyword>
<feature type="chain" id="PRO_5002096110" evidence="1">
    <location>
        <begin position="18"/>
        <end position="99"/>
    </location>
</feature>
<accession>A0A0B2VFC0</accession>
<dbReference type="EMBL" id="JPKZ01001394">
    <property type="protein sequence ID" value="KHN82221.1"/>
    <property type="molecule type" value="Genomic_DNA"/>
</dbReference>
<keyword evidence="3" id="KW-1185">Reference proteome</keyword>
<dbReference type="Proteomes" id="UP000031036">
    <property type="component" value="Unassembled WGS sequence"/>
</dbReference>
<proteinExistence type="predicted"/>